<evidence type="ECO:0000256" key="2">
    <source>
        <dbReference type="ARBA" id="ARBA00022771"/>
    </source>
</evidence>
<name>A0ABN8BGK8_CHISP</name>
<reference evidence="7" key="1">
    <citation type="submission" date="2021-12" db="EMBL/GenBank/DDBJ databases">
        <authorList>
            <person name="King R."/>
        </authorList>
    </citation>
    <scope>NUCLEOTIDE SEQUENCE</scope>
</reference>
<feature type="region of interest" description="Disordered" evidence="4">
    <location>
        <begin position="295"/>
        <end position="314"/>
    </location>
</feature>
<evidence type="ECO:0008006" key="9">
    <source>
        <dbReference type="Google" id="ProtNLM"/>
    </source>
</evidence>
<dbReference type="EMBL" id="OU963899">
    <property type="protein sequence ID" value="CAH0406380.1"/>
    <property type="molecule type" value="Genomic_DNA"/>
</dbReference>
<keyword evidence="3" id="KW-0862">Zinc</keyword>
<evidence type="ECO:0000259" key="6">
    <source>
        <dbReference type="PROSITE" id="PS51050"/>
    </source>
</evidence>
<gene>
    <name evidence="7" type="ORF">CHILSU_LOCUS9755</name>
</gene>
<sequence>MHVTDLPLEKAQEPDEEAYQPVQAENAMPPSQDHTKTRKHTLTFAEGTQSTEVSSSQNTNSYREALSQPGFELTHRQKLLWLQKRRGTGLWAQCDDCNQWRHLPHIVDSHELPTKWYCSMNPDKSAADCSVPEVPIKIRDEEDLIHSEWSAGSVVWARLAGWPWWPAMVDDCPDTEQFYWLDGFSDIPTHYNVVFFDAFEATRAWISPGNLKAYTSNAKPLKNGTKIRRYKKRMEVALKQAEDAYMLPLANRLNKYSFINRYKGTIGKPKKLSKDTIKKFKKQIRNDLLVDLADESDTESIESSDSETNTKVQSHKRKNVIIVGSSKKTKSDDCEIQNESNIHVVGKDIPPLVDSHSGNCEIQTFTEENNNADIGSNYTDAIFKQPNSMAVQYSSTPAFDTMNIDNDSSKTYVPGSDTGAESAEISQTKSLLQDLEVRITSPRSDDFDF</sequence>
<evidence type="ECO:0000256" key="3">
    <source>
        <dbReference type="ARBA" id="ARBA00022833"/>
    </source>
</evidence>
<keyword evidence="2" id="KW-0863">Zinc-finger</keyword>
<dbReference type="SMART" id="SM00293">
    <property type="entry name" value="PWWP"/>
    <property type="match status" value="1"/>
</dbReference>
<feature type="region of interest" description="Disordered" evidence="4">
    <location>
        <begin position="1"/>
        <end position="67"/>
    </location>
</feature>
<dbReference type="InterPro" id="IPR011124">
    <property type="entry name" value="Znf_CW"/>
</dbReference>
<dbReference type="InterPro" id="IPR000313">
    <property type="entry name" value="PWWP_dom"/>
</dbReference>
<accession>A0ABN8BGK8</accession>
<dbReference type="InterPro" id="IPR042778">
    <property type="entry name" value="ZCWPW1/ZCWPW2"/>
</dbReference>
<dbReference type="PROSITE" id="PS50812">
    <property type="entry name" value="PWWP"/>
    <property type="match status" value="1"/>
</dbReference>
<dbReference type="Gene3D" id="3.30.40.100">
    <property type="match status" value="1"/>
</dbReference>
<dbReference type="PANTHER" id="PTHR15999:SF2">
    <property type="entry name" value="ZINC FINGER CW-TYPE PWWP DOMAIN PROTEIN 1"/>
    <property type="match status" value="1"/>
</dbReference>
<protein>
    <recommendedName>
        <fullName evidence="9">CW-type domain-containing protein</fullName>
    </recommendedName>
</protein>
<evidence type="ECO:0000256" key="4">
    <source>
        <dbReference type="SAM" id="MobiDB-lite"/>
    </source>
</evidence>
<evidence type="ECO:0000313" key="7">
    <source>
        <dbReference type="EMBL" id="CAH0406380.1"/>
    </source>
</evidence>
<dbReference type="SUPFAM" id="SSF63748">
    <property type="entry name" value="Tudor/PWWP/MBT"/>
    <property type="match status" value="1"/>
</dbReference>
<dbReference type="CDD" id="cd20145">
    <property type="entry name" value="PWWP_ZCWPW1"/>
    <property type="match status" value="1"/>
</dbReference>
<dbReference type="PROSITE" id="PS51050">
    <property type="entry name" value="ZF_CW"/>
    <property type="match status" value="1"/>
</dbReference>
<evidence type="ECO:0000259" key="5">
    <source>
        <dbReference type="PROSITE" id="PS50812"/>
    </source>
</evidence>
<dbReference type="Gene3D" id="2.30.30.140">
    <property type="match status" value="1"/>
</dbReference>
<feature type="compositionally biased region" description="Acidic residues" evidence="4">
    <location>
        <begin position="295"/>
        <end position="305"/>
    </location>
</feature>
<keyword evidence="8" id="KW-1185">Reference proteome</keyword>
<feature type="domain" description="CW-type" evidence="6">
    <location>
        <begin position="85"/>
        <end position="137"/>
    </location>
</feature>
<dbReference type="Pfam" id="PF07496">
    <property type="entry name" value="zf-CW"/>
    <property type="match status" value="1"/>
</dbReference>
<dbReference type="Proteomes" id="UP001153292">
    <property type="component" value="Chromosome 6"/>
</dbReference>
<feature type="domain" description="PWWP" evidence="5">
    <location>
        <begin position="151"/>
        <end position="217"/>
    </location>
</feature>
<feature type="compositionally biased region" description="Polar residues" evidence="4">
    <location>
        <begin position="46"/>
        <end position="62"/>
    </location>
</feature>
<organism evidence="7 8">
    <name type="scientific">Chilo suppressalis</name>
    <name type="common">Asiatic rice borer moth</name>
    <dbReference type="NCBI Taxonomy" id="168631"/>
    <lineage>
        <taxon>Eukaryota</taxon>
        <taxon>Metazoa</taxon>
        <taxon>Ecdysozoa</taxon>
        <taxon>Arthropoda</taxon>
        <taxon>Hexapoda</taxon>
        <taxon>Insecta</taxon>
        <taxon>Pterygota</taxon>
        <taxon>Neoptera</taxon>
        <taxon>Endopterygota</taxon>
        <taxon>Lepidoptera</taxon>
        <taxon>Glossata</taxon>
        <taxon>Ditrysia</taxon>
        <taxon>Pyraloidea</taxon>
        <taxon>Crambidae</taxon>
        <taxon>Crambinae</taxon>
        <taxon>Chilo</taxon>
    </lineage>
</organism>
<evidence type="ECO:0000256" key="1">
    <source>
        <dbReference type="ARBA" id="ARBA00022723"/>
    </source>
</evidence>
<evidence type="ECO:0000313" key="8">
    <source>
        <dbReference type="Proteomes" id="UP001153292"/>
    </source>
</evidence>
<dbReference type="Pfam" id="PF00855">
    <property type="entry name" value="PWWP"/>
    <property type="match status" value="1"/>
</dbReference>
<proteinExistence type="predicted"/>
<keyword evidence="1" id="KW-0479">Metal-binding</keyword>
<dbReference type="PANTHER" id="PTHR15999">
    <property type="entry name" value="ZINC FINGER CW-TYPE PWWP DOMAIN PROTEIN 1"/>
    <property type="match status" value="1"/>
</dbReference>